<dbReference type="RefSeq" id="WP_036923971.1">
    <property type="nucleotide sequence ID" value="NC_007577.1"/>
</dbReference>
<proteinExistence type="predicted"/>
<name>A7FAK4_PROM9</name>
<feature type="chain" id="PRO_5002708859" evidence="1">
    <location>
        <begin position="21"/>
        <end position="72"/>
    </location>
</feature>
<reference evidence="3" key="1">
    <citation type="submission" date="2005-07" db="EMBL/GenBank/DDBJ databases">
        <title>Complete sequence of Prochlorococcus marinus str. MIT 9312.</title>
        <authorList>
            <consortium name="US DOE Joint Genome Institute"/>
            <person name="Copeland A."/>
            <person name="Lucas S."/>
            <person name="Lapidus A."/>
            <person name="Barry K."/>
            <person name="Detter J.C."/>
            <person name="Glavina T."/>
            <person name="Hammon N."/>
            <person name="Israni S."/>
            <person name="Pitluck S."/>
            <person name="Thiel J."/>
            <person name="Schmutz J."/>
            <person name="Larimer F."/>
            <person name="Land M."/>
            <person name="Kyrpides N."/>
            <person name="Lykidis A."/>
            <person name="Richardson P."/>
        </authorList>
    </citation>
    <scope>NUCLEOTIDE SEQUENCE [LARGE SCALE GENOMIC DNA]</scope>
    <source>
        <strain evidence="3">MIT 9312</strain>
    </source>
</reference>
<dbReference type="EMBL" id="CP000111">
    <property type="protein sequence ID" value="ABS83178.1"/>
    <property type="molecule type" value="Genomic_DNA"/>
</dbReference>
<dbReference type="Proteomes" id="UP000002715">
    <property type="component" value="Chromosome"/>
</dbReference>
<dbReference type="STRING" id="74546.PMT9312_1904"/>
<dbReference type="KEGG" id="pmi:PMT9312_1904"/>
<dbReference type="AlphaFoldDB" id="A7FAK4"/>
<evidence type="ECO:0000256" key="1">
    <source>
        <dbReference type="SAM" id="SignalP"/>
    </source>
</evidence>
<protein>
    <submittedName>
        <fullName evidence="2">Uncharacterized protein</fullName>
    </submittedName>
</protein>
<dbReference type="HOGENOM" id="CLU_2719093_0_0_3"/>
<sequence length="72" mass="8458">MKRLLLPLLAALALPTTVEANWFGKYGSSREAYFACRDWQSNKKSLSCKYDKETNQVLGLKDYFKVKKRFKY</sequence>
<feature type="signal peptide" evidence="1">
    <location>
        <begin position="1"/>
        <end position="20"/>
    </location>
</feature>
<keyword evidence="1" id="KW-0732">Signal</keyword>
<evidence type="ECO:0000313" key="2">
    <source>
        <dbReference type="EMBL" id="ABS83178.1"/>
    </source>
</evidence>
<organism evidence="2 3">
    <name type="scientific">Prochlorococcus marinus (strain MIT 9312)</name>
    <dbReference type="NCBI Taxonomy" id="74546"/>
    <lineage>
        <taxon>Bacteria</taxon>
        <taxon>Bacillati</taxon>
        <taxon>Cyanobacteriota</taxon>
        <taxon>Cyanophyceae</taxon>
        <taxon>Synechococcales</taxon>
        <taxon>Prochlorococcaceae</taxon>
        <taxon>Prochlorococcus</taxon>
    </lineage>
</organism>
<accession>A7FAK4</accession>
<evidence type="ECO:0000313" key="3">
    <source>
        <dbReference type="Proteomes" id="UP000002715"/>
    </source>
</evidence>
<gene>
    <name evidence="2" type="ordered locus">PMT9312_1904</name>
</gene>